<keyword evidence="3" id="KW-1185">Reference proteome</keyword>
<feature type="compositionally biased region" description="Basic and acidic residues" evidence="1">
    <location>
        <begin position="30"/>
        <end position="39"/>
    </location>
</feature>
<dbReference type="AlphaFoldDB" id="A0A484GP75"/>
<proteinExistence type="predicted"/>
<reference evidence="2 3" key="1">
    <citation type="journal article" date="2018" name="Genomics">
        <title>Molecular footprints of inshore aquatic adaptation in Indo-Pacific humpback dolphin (Sousa chinensis).</title>
        <authorList>
            <person name="Ming Y."/>
            <person name="Jian J."/>
            <person name="Yu F."/>
            <person name="Yu X."/>
            <person name="Wang J."/>
            <person name="Liu W."/>
        </authorList>
    </citation>
    <scope>NUCLEOTIDE SEQUENCE [LARGE SCALE GENOMIC DNA]</scope>
    <source>
        <strain evidence="2">MY-2018</strain>
        <tissue evidence="2">Skin</tissue>
    </source>
</reference>
<protein>
    <submittedName>
        <fullName evidence="2">Uncharacterized protein</fullName>
    </submittedName>
</protein>
<dbReference type="Proteomes" id="UP000295264">
    <property type="component" value="Unassembled WGS sequence"/>
</dbReference>
<evidence type="ECO:0000313" key="2">
    <source>
        <dbReference type="EMBL" id="TEA36956.1"/>
    </source>
</evidence>
<evidence type="ECO:0000313" key="3">
    <source>
        <dbReference type="Proteomes" id="UP000295264"/>
    </source>
</evidence>
<name>A0A484GP75_SOUCH</name>
<sequence length="229" mass="24674">MWVAVDSHLSQLLKPRPPGTQRDLQQPEQQEPKVRDEQQRWGPGCWCWRPQPLGRPCWLHCGAHSLRLGAGPGAAGQRGGPGSVRPPRQAPGPGPASPPAQPGHGRRALHAYTAAAAHVLPGPDPLALPGGCLPRGRDHLLRVHLRGLGLRGAHQRVPLRLRAAAQPCAAGAPPAPRVLLPGWPARPVPHPRWPPRMRCAPGRAAPARTWPTTPWPPSPPPSCWCLRPM</sequence>
<evidence type="ECO:0000256" key="1">
    <source>
        <dbReference type="SAM" id="MobiDB-lite"/>
    </source>
</evidence>
<organism evidence="2 3">
    <name type="scientific">Sousa chinensis</name>
    <name type="common">Indo-pacific humpbacked dolphin</name>
    <name type="synonym">Steno chinensis</name>
    <dbReference type="NCBI Taxonomy" id="103600"/>
    <lineage>
        <taxon>Eukaryota</taxon>
        <taxon>Metazoa</taxon>
        <taxon>Chordata</taxon>
        <taxon>Craniata</taxon>
        <taxon>Vertebrata</taxon>
        <taxon>Euteleostomi</taxon>
        <taxon>Mammalia</taxon>
        <taxon>Eutheria</taxon>
        <taxon>Laurasiatheria</taxon>
        <taxon>Artiodactyla</taxon>
        <taxon>Whippomorpha</taxon>
        <taxon>Cetacea</taxon>
        <taxon>Odontoceti</taxon>
        <taxon>Delphinidae</taxon>
        <taxon>Sousa</taxon>
    </lineage>
</organism>
<feature type="compositionally biased region" description="Pro residues" evidence="1">
    <location>
        <begin position="88"/>
        <end position="101"/>
    </location>
</feature>
<comment type="caution">
    <text evidence="2">The sequence shown here is derived from an EMBL/GenBank/DDBJ whole genome shotgun (WGS) entry which is preliminary data.</text>
</comment>
<feature type="region of interest" description="Disordered" evidence="1">
    <location>
        <begin position="72"/>
        <end position="106"/>
    </location>
</feature>
<gene>
    <name evidence="2" type="ORF">DBR06_SOUSAS210084</name>
</gene>
<feature type="region of interest" description="Disordered" evidence="1">
    <location>
        <begin position="1"/>
        <end position="41"/>
    </location>
</feature>
<accession>A0A484GP75</accession>
<feature type="compositionally biased region" description="Gly residues" evidence="1">
    <location>
        <begin position="72"/>
        <end position="82"/>
    </location>
</feature>
<dbReference type="EMBL" id="QWLN02005722">
    <property type="protein sequence ID" value="TEA36956.1"/>
    <property type="molecule type" value="Genomic_DNA"/>
</dbReference>